<dbReference type="PROSITE" id="PS50041">
    <property type="entry name" value="C_TYPE_LECTIN_2"/>
    <property type="match status" value="3"/>
</dbReference>
<dbReference type="InterPro" id="IPR016187">
    <property type="entry name" value="CTDL_fold"/>
</dbReference>
<dbReference type="GeneTree" id="ENSGT01100000263473"/>
<dbReference type="InParanoid" id="A0A669CMT0"/>
<proteinExistence type="predicted"/>
<dbReference type="CDD" id="cd00037">
    <property type="entry name" value="CLECT"/>
    <property type="match status" value="1"/>
</dbReference>
<organism evidence="2 3">
    <name type="scientific">Oreochromis niloticus</name>
    <name type="common">Nile tilapia</name>
    <name type="synonym">Tilapia nilotica</name>
    <dbReference type="NCBI Taxonomy" id="8128"/>
    <lineage>
        <taxon>Eukaryota</taxon>
        <taxon>Metazoa</taxon>
        <taxon>Chordata</taxon>
        <taxon>Craniata</taxon>
        <taxon>Vertebrata</taxon>
        <taxon>Euteleostomi</taxon>
        <taxon>Actinopterygii</taxon>
        <taxon>Neopterygii</taxon>
        <taxon>Teleostei</taxon>
        <taxon>Neoteleostei</taxon>
        <taxon>Acanthomorphata</taxon>
        <taxon>Ovalentaria</taxon>
        <taxon>Cichlomorphae</taxon>
        <taxon>Cichliformes</taxon>
        <taxon>Cichlidae</taxon>
        <taxon>African cichlids</taxon>
        <taxon>Pseudocrenilabrinae</taxon>
        <taxon>Oreochromini</taxon>
        <taxon>Oreochromis</taxon>
    </lineage>
</organism>
<dbReference type="FunCoup" id="A0A669CMT0">
    <property type="interactions" value="52"/>
</dbReference>
<dbReference type="AlphaFoldDB" id="A0A669CMT0"/>
<dbReference type="PANTHER" id="PTHR45784">
    <property type="entry name" value="C-TYPE LECTIN DOMAIN FAMILY 20 MEMBER A-RELATED"/>
    <property type="match status" value="1"/>
</dbReference>
<feature type="domain" description="C-type lectin" evidence="1">
    <location>
        <begin position="187"/>
        <end position="296"/>
    </location>
</feature>
<dbReference type="SUPFAM" id="SSF56436">
    <property type="entry name" value="C-type lectin-like"/>
    <property type="match status" value="3"/>
</dbReference>
<reference evidence="3" key="1">
    <citation type="submission" date="2012-01" db="EMBL/GenBank/DDBJ databases">
        <title>The Genome Sequence of Oreochromis niloticus (Nile Tilapia).</title>
        <authorList>
            <consortium name="Broad Institute Genome Assembly Team"/>
            <consortium name="Broad Institute Sequencing Platform"/>
            <person name="Di Palma F."/>
            <person name="Johnson J."/>
            <person name="Lander E.S."/>
            <person name="Lindblad-Toh K."/>
        </authorList>
    </citation>
    <scope>NUCLEOTIDE SEQUENCE [LARGE SCALE GENOMIC DNA]</scope>
</reference>
<reference evidence="2" key="3">
    <citation type="submission" date="2025-09" db="UniProtKB">
        <authorList>
            <consortium name="Ensembl"/>
        </authorList>
    </citation>
    <scope>IDENTIFICATION</scope>
</reference>
<dbReference type="Ensembl" id="ENSONIT00000075420.1">
    <property type="protein sequence ID" value="ENSONIP00000048078.1"/>
    <property type="gene ID" value="ENSONIG00000035811.1"/>
</dbReference>
<dbReference type="Pfam" id="PF00059">
    <property type="entry name" value="Lectin_C"/>
    <property type="match status" value="3"/>
</dbReference>
<dbReference type="Proteomes" id="UP000005207">
    <property type="component" value="Linkage group LG3"/>
</dbReference>
<dbReference type="SMART" id="SM00034">
    <property type="entry name" value="CLECT"/>
    <property type="match status" value="3"/>
</dbReference>
<feature type="domain" description="C-type lectin" evidence="1">
    <location>
        <begin position="295"/>
        <end position="410"/>
    </location>
</feature>
<evidence type="ECO:0000259" key="1">
    <source>
        <dbReference type="PROSITE" id="PS50041"/>
    </source>
</evidence>
<sequence length="412" mass="48485">MLTFGKQDLCGGVAYIYLTAVFMNTLSRDIKERTNQISKMQWSLYLLILMGQCCFFTCQQYEYHFIEENKSWSEAQRYCREKYTDLAKVFDMTDMSRLRNSTQNQGEAWIGLNNTGGNRMWHWSLPGVEYIQNDSSWNVTGRQDWEHPGNCGMKRYKEADAKLADVSCDNNFYFICAEMKKDNKTLYLIQYPRLNWTQAQSYCRYNHTDLASGLDQVDGEEIEAVIKGLTPPFNLWIGLFRDSWRWSDGSNFSFRYWDMQLFNDTQSNKTCAMTLLNRSGKWSSDECDKEKPFFCYDDKMILIKENKTWEEALNYCENNYKRLVSITNPEVQGWVQETAKNADSPYVWIGLSYKCTLGLWLWVSDYVVCYEKWATEGKTEGCDMSVGVDRGGQHEWFSRRNNETYNFICSKQ</sequence>
<dbReference type="Gene3D" id="3.10.100.10">
    <property type="entry name" value="Mannose-Binding Protein A, subunit A"/>
    <property type="match status" value="3"/>
</dbReference>
<feature type="domain" description="C-type lectin" evidence="1">
    <location>
        <begin position="58"/>
        <end position="177"/>
    </location>
</feature>
<keyword evidence="3" id="KW-1185">Reference proteome</keyword>
<accession>A0A669CMT0</accession>
<dbReference type="PANTHER" id="PTHR45784:SF3">
    <property type="entry name" value="C-TYPE LECTIN DOMAIN FAMILY 4 MEMBER K-LIKE-RELATED"/>
    <property type="match status" value="1"/>
</dbReference>
<name>A0A669CMT0_ORENI</name>
<evidence type="ECO:0000313" key="2">
    <source>
        <dbReference type="Ensembl" id="ENSONIP00000048078.1"/>
    </source>
</evidence>
<evidence type="ECO:0000313" key="3">
    <source>
        <dbReference type="Proteomes" id="UP000005207"/>
    </source>
</evidence>
<reference evidence="2" key="2">
    <citation type="submission" date="2025-08" db="UniProtKB">
        <authorList>
            <consortium name="Ensembl"/>
        </authorList>
    </citation>
    <scope>IDENTIFICATION</scope>
</reference>
<protein>
    <recommendedName>
        <fullName evidence="1">C-type lectin domain-containing protein</fullName>
    </recommendedName>
</protein>
<dbReference type="InterPro" id="IPR016186">
    <property type="entry name" value="C-type_lectin-like/link_sf"/>
</dbReference>
<gene>
    <name evidence="2" type="primary">LOC100711776</name>
</gene>
<dbReference type="InterPro" id="IPR001304">
    <property type="entry name" value="C-type_lectin-like"/>
</dbReference>